<dbReference type="AlphaFoldDB" id="A0ABD6F1B1"/>
<accession>A0ABD6F1B1</accession>
<organism evidence="1 2">
    <name type="scientific">Gnathostoma spinigerum</name>
    <dbReference type="NCBI Taxonomy" id="75299"/>
    <lineage>
        <taxon>Eukaryota</taxon>
        <taxon>Metazoa</taxon>
        <taxon>Ecdysozoa</taxon>
        <taxon>Nematoda</taxon>
        <taxon>Chromadorea</taxon>
        <taxon>Rhabditida</taxon>
        <taxon>Spirurina</taxon>
        <taxon>Gnathostomatomorpha</taxon>
        <taxon>Gnathostomatoidea</taxon>
        <taxon>Gnathostomatidae</taxon>
        <taxon>Gnathostoma</taxon>
    </lineage>
</organism>
<sequence>MIDNNTAEAIIQHERKMMWIEREQLQIRYHGHQIKGESAAPSTPKNETSV</sequence>
<name>A0ABD6F1B1_9BILA</name>
<evidence type="ECO:0000313" key="1">
    <source>
        <dbReference type="EMBL" id="MFH4983816.1"/>
    </source>
</evidence>
<dbReference type="Proteomes" id="UP001608902">
    <property type="component" value="Unassembled WGS sequence"/>
</dbReference>
<reference evidence="1 2" key="1">
    <citation type="submission" date="2024-08" db="EMBL/GenBank/DDBJ databases">
        <title>Gnathostoma spinigerum genome.</title>
        <authorList>
            <person name="Gonzalez-Bertolin B."/>
            <person name="Monzon S."/>
            <person name="Zaballos A."/>
            <person name="Jimenez P."/>
            <person name="Dekumyoy P."/>
            <person name="Varona S."/>
            <person name="Cuesta I."/>
            <person name="Sumanam S."/>
            <person name="Adisakwattana P."/>
            <person name="Gasser R.B."/>
            <person name="Hernandez-Gonzalez A."/>
            <person name="Young N.D."/>
            <person name="Perteguer M.J."/>
        </authorList>
    </citation>
    <scope>NUCLEOTIDE SEQUENCE [LARGE SCALE GENOMIC DNA]</scope>
    <source>
        <strain evidence="1">AL3</strain>
        <tissue evidence="1">Liver</tissue>
    </source>
</reference>
<dbReference type="EMBL" id="JBGFUD010013905">
    <property type="protein sequence ID" value="MFH4983816.1"/>
    <property type="molecule type" value="Genomic_DNA"/>
</dbReference>
<keyword evidence="2" id="KW-1185">Reference proteome</keyword>
<gene>
    <name evidence="1" type="ORF">AB6A40_010525</name>
</gene>
<evidence type="ECO:0000313" key="2">
    <source>
        <dbReference type="Proteomes" id="UP001608902"/>
    </source>
</evidence>
<proteinExistence type="predicted"/>
<protein>
    <submittedName>
        <fullName evidence="1">Uncharacterized protein</fullName>
    </submittedName>
</protein>
<comment type="caution">
    <text evidence="1">The sequence shown here is derived from an EMBL/GenBank/DDBJ whole genome shotgun (WGS) entry which is preliminary data.</text>
</comment>